<feature type="binding site" evidence="14">
    <location>
        <position position="412"/>
    </location>
    <ligand>
        <name>ATP</name>
        <dbReference type="ChEBI" id="CHEBI:30616"/>
    </ligand>
</feature>
<keyword evidence="7 14" id="KW-0067">ATP-binding</keyword>
<dbReference type="EC" id="7.6.2.1" evidence="16"/>
<dbReference type="InterPro" id="IPR023214">
    <property type="entry name" value="HAD_sf"/>
</dbReference>
<keyword evidence="4 16" id="KW-0812">Transmembrane</keyword>
<dbReference type="InterPro" id="IPR023299">
    <property type="entry name" value="ATPase_P-typ_cyto_dom_N"/>
</dbReference>
<evidence type="ECO:0000256" key="16">
    <source>
        <dbReference type="RuleBase" id="RU362033"/>
    </source>
</evidence>
<evidence type="ECO:0000256" key="7">
    <source>
        <dbReference type="ARBA" id="ARBA00022840"/>
    </source>
</evidence>
<dbReference type="Pfam" id="PF16212">
    <property type="entry name" value="PhoLip_ATPase_C"/>
    <property type="match status" value="1"/>
</dbReference>
<dbReference type="InterPro" id="IPR044492">
    <property type="entry name" value="P_typ_ATPase_HD_dom"/>
</dbReference>
<evidence type="ECO:0000259" key="17">
    <source>
        <dbReference type="Pfam" id="PF00122"/>
    </source>
</evidence>
<dbReference type="InterPro" id="IPR059000">
    <property type="entry name" value="ATPase_P-type_domA"/>
</dbReference>
<feature type="binding site" evidence="14">
    <location>
        <position position="831"/>
    </location>
    <ligand>
        <name>ATP</name>
        <dbReference type="ChEBI" id="CHEBI:30616"/>
    </ligand>
</feature>
<proteinExistence type="inferred from homology"/>
<dbReference type="Proteomes" id="UP000494106">
    <property type="component" value="Unassembled WGS sequence"/>
</dbReference>
<feature type="transmembrane region" description="Helical" evidence="16">
    <location>
        <begin position="1031"/>
        <end position="1054"/>
    </location>
</feature>
<dbReference type="InterPro" id="IPR023298">
    <property type="entry name" value="ATPase_P-typ_TM_dom_sf"/>
</dbReference>
<feature type="binding site" evidence="14">
    <location>
        <position position="413"/>
    </location>
    <ligand>
        <name>ATP</name>
        <dbReference type="ChEBI" id="CHEBI:30616"/>
    </ligand>
</feature>
<feature type="domain" description="P-type ATPase A" evidence="17">
    <location>
        <begin position="134"/>
        <end position="199"/>
    </location>
</feature>
<evidence type="ECO:0000313" key="23">
    <source>
        <dbReference type="Proteomes" id="UP000494256"/>
    </source>
</evidence>
<evidence type="ECO:0000256" key="4">
    <source>
        <dbReference type="ARBA" id="ARBA00022692"/>
    </source>
</evidence>
<protein>
    <recommendedName>
        <fullName evidence="16">Phospholipid-transporting ATPase</fullName>
        <ecNumber evidence="16">7.6.2.1</ecNumber>
    </recommendedName>
</protein>
<feature type="transmembrane region" description="Helical" evidence="16">
    <location>
        <begin position="292"/>
        <end position="314"/>
    </location>
</feature>
<feature type="transmembrane region" description="Helical" evidence="16">
    <location>
        <begin position="961"/>
        <end position="984"/>
    </location>
</feature>
<comment type="caution">
    <text evidence="21">The sequence shown here is derived from an EMBL/GenBank/DDBJ whole genome shotgun (WGS) entry which is preliminary data.</text>
</comment>
<dbReference type="SUPFAM" id="SSF81653">
    <property type="entry name" value="Calcium ATPase, transduction domain A"/>
    <property type="match status" value="1"/>
</dbReference>
<evidence type="ECO:0000256" key="9">
    <source>
        <dbReference type="ARBA" id="ARBA00022967"/>
    </source>
</evidence>
<comment type="similarity">
    <text evidence="3 16">Belongs to the cation transport ATPase (P-type) (TC 3.A.3) family. Type IV subfamily.</text>
</comment>
<dbReference type="GO" id="GO:0005783">
    <property type="term" value="C:endoplasmic reticulum"/>
    <property type="evidence" value="ECO:0007669"/>
    <property type="project" value="TreeGrafter"/>
</dbReference>
<dbReference type="NCBIfam" id="TIGR01652">
    <property type="entry name" value="ATPase-Plipid"/>
    <property type="match status" value="1"/>
</dbReference>
<reference evidence="22 23" key="1">
    <citation type="submission" date="2020-04" db="EMBL/GenBank/DDBJ databases">
        <authorList>
            <person name="Wallbank WR R."/>
            <person name="Pardo Diaz C."/>
            <person name="Kozak K."/>
            <person name="Martin S."/>
            <person name="Jiggins C."/>
            <person name="Moest M."/>
            <person name="Warren A I."/>
            <person name="Byers J.R.P. K."/>
            <person name="Montejo-Kovacevich G."/>
            <person name="Yen C E."/>
        </authorList>
    </citation>
    <scope>NUCLEOTIDE SEQUENCE [LARGE SCALE GENOMIC DNA]</scope>
</reference>
<dbReference type="GO" id="GO:0000287">
    <property type="term" value="F:magnesium ion binding"/>
    <property type="evidence" value="ECO:0007669"/>
    <property type="project" value="UniProtKB-UniRule"/>
</dbReference>
<sequence length="1118" mass="127103">MRWIVEFVYDWTAWLYELVIYYLCWCYGNKVSDIQETRQIEVGTVDENAKHKKHNKIKTSKYTVLWFIPKNLSEQFRRVVNFYFLIVTVVAVVIDSPVSPFTSIAPLSFMVLVTALKQGYEDWLRHKSDNSVNNQIVEIVHKGLIKEVRNSSIAPGALVRVRRGREVPADLVLLCSAGEKGKCFVTTANLDGETNLKSLRVPPPLVGYTPDILPQGMKIEVPHPVTDLYTFYGRLEIPNRDSLVLTPDNLMLRGSRVKNTEWAIGCAVYTGEETKLALNSKYAGNKFSSCELAINGFLVFFIMVLIMEIFVSLLTKVLIERFNPERDLYLGPAPENPTSIGNLLQDLFSFLLLYYYIIPMSLYVTIELYKFIGALFIGWDEELRCEETGRPAVANTSDLNEELGQVQVLFSDKTGTLTKNLMVFKACSIKGHIYEEKDSKLYNTERFEETVDTLQTDIKFFFTILALCHSVQISNEDMKKLSARFSTNGNLQLMNFFRRKKIKTVNTGVLDNIAWSTIISPNGSNMDYQGSSPDEKALVEAADRVGVTFLGEEGNNLLLKIGEHTEIYERLQVIEFTSERKRMSVILRDKDGKIWLFCKGAESSVFPLCKDSALIEETDRDINTFANKGLRTLAVAYREIPKEEYDSVVQAVKRLDGRNAEALQQVTKQYRVLERQLTLVGATGVEDCLQDDVADTLAALRRAGIATWVLTGDKIETAINVAQSCAHISENDRRIFLVGIETNEALQAHLQECVRITCEPTYKDLTLVVDGMSMSLILDRPAAAVFVNISIRCKAVLCCRLSPIQKAKIVRLIKNSPSKPITAAIGDGANDISMIQEAHVGFGIFGKEGYQAARSADFAFTKFSMVKKILLVMGHWYYQRLATLIHYFFYKNLVLGNIMFIFQIYTVFSTQSIYDSMYLTLYNLAFTSLPCLILSVTEQRWPADLLLKNPTLYRDIRHNKLMAWSHFSMWCLSATYHSLIIYFFTKLLIAPSIITPDGKNVDLWTFGAALFHLMMLIVSLKLWLQARYHTLIFVASIILSMVVYMIFNTIYSLFYWQIDGDVLGTYTKLLGSLSFWALNFVVVVACFAPDFIVRLVSDKWGKRVTENIKTQRVFSTRL</sequence>
<feature type="binding site" evidence="14">
    <location>
        <position position="414"/>
    </location>
    <ligand>
        <name>ATP</name>
        <dbReference type="ChEBI" id="CHEBI:30616"/>
    </ligand>
</feature>
<feature type="domain" description="P-type ATPase N-terminal" evidence="18">
    <location>
        <begin position="48"/>
        <end position="104"/>
    </location>
</feature>
<dbReference type="Pfam" id="PF13246">
    <property type="entry name" value="Cation_ATPase"/>
    <property type="match status" value="1"/>
</dbReference>
<dbReference type="Gene3D" id="2.70.150.10">
    <property type="entry name" value="Calcium-transporting ATPase, cytoplasmic transduction domain A"/>
    <property type="match status" value="1"/>
</dbReference>
<feature type="binding site" evidence="15">
    <location>
        <position position="831"/>
    </location>
    <ligand>
        <name>Mg(2+)</name>
        <dbReference type="ChEBI" id="CHEBI:18420"/>
    </ligand>
</feature>
<name>A0A8S1ARN9_ARCPL</name>
<dbReference type="InterPro" id="IPR036412">
    <property type="entry name" value="HAD-like_sf"/>
</dbReference>
<dbReference type="PRINTS" id="PR00119">
    <property type="entry name" value="CATATPASE"/>
</dbReference>
<dbReference type="InterPro" id="IPR001757">
    <property type="entry name" value="P_typ_ATPase"/>
</dbReference>
<feature type="binding site" evidence="15">
    <location>
        <position position="414"/>
    </location>
    <ligand>
        <name>Mg(2+)</name>
        <dbReference type="ChEBI" id="CHEBI:18420"/>
    </ligand>
</feature>
<dbReference type="PANTHER" id="PTHR24092">
    <property type="entry name" value="PROBABLE PHOSPHOLIPID-TRANSPORTING ATPASE"/>
    <property type="match status" value="1"/>
</dbReference>
<dbReference type="GO" id="GO:0016887">
    <property type="term" value="F:ATP hydrolysis activity"/>
    <property type="evidence" value="ECO:0007669"/>
    <property type="project" value="InterPro"/>
</dbReference>
<feature type="binding site" evidence="15">
    <location>
        <position position="827"/>
    </location>
    <ligand>
        <name>Mg(2+)</name>
        <dbReference type="ChEBI" id="CHEBI:18420"/>
    </ligand>
</feature>
<dbReference type="SUPFAM" id="SSF81660">
    <property type="entry name" value="Metal cation-transporting ATPase, ATP-binding domain N"/>
    <property type="match status" value="1"/>
</dbReference>
<keyword evidence="9 16" id="KW-1278">Translocase</keyword>
<dbReference type="AlphaFoldDB" id="A0A8S1ARN9"/>
<dbReference type="GO" id="GO:0045332">
    <property type="term" value="P:phospholipid translocation"/>
    <property type="evidence" value="ECO:0007669"/>
    <property type="project" value="TreeGrafter"/>
</dbReference>
<feature type="binding site" evidence="14">
    <location>
        <position position="830"/>
    </location>
    <ligand>
        <name>ATP</name>
        <dbReference type="ChEBI" id="CHEBI:30616"/>
    </ligand>
</feature>
<dbReference type="InterPro" id="IPR006539">
    <property type="entry name" value="P-type_ATPase_IV"/>
</dbReference>
<comment type="subcellular location">
    <subcellularLocation>
        <location evidence="2">Endomembrane system</location>
    </subcellularLocation>
    <subcellularLocation>
        <location evidence="1 16">Membrane</location>
        <topology evidence="1 16">Multi-pass membrane protein</topology>
    </subcellularLocation>
</comment>
<keyword evidence="11 16" id="KW-0472">Membrane</keyword>
<keyword evidence="10 16" id="KW-1133">Transmembrane helix</keyword>
<dbReference type="Gene3D" id="3.40.50.1000">
    <property type="entry name" value="HAD superfamily/HAD-like"/>
    <property type="match status" value="2"/>
</dbReference>
<dbReference type="EMBL" id="CADEBD010000337">
    <property type="protein sequence ID" value="CAB3247408.1"/>
    <property type="molecule type" value="Genomic_DNA"/>
</dbReference>
<gene>
    <name evidence="21" type="ORF">APLA_LOCUS11886</name>
    <name evidence="20" type="ORF">APLA_LOCUS1897</name>
</gene>
<evidence type="ECO:0000259" key="18">
    <source>
        <dbReference type="Pfam" id="PF16209"/>
    </source>
</evidence>
<evidence type="ECO:0000256" key="3">
    <source>
        <dbReference type="ARBA" id="ARBA00008109"/>
    </source>
</evidence>
<dbReference type="SFLD" id="SFLDS00003">
    <property type="entry name" value="Haloacid_Dehalogenase"/>
    <property type="match status" value="1"/>
</dbReference>
<evidence type="ECO:0000313" key="21">
    <source>
        <dbReference type="EMBL" id="CAB3247408.1"/>
    </source>
</evidence>
<dbReference type="InterPro" id="IPR018303">
    <property type="entry name" value="ATPase_P-typ_P_site"/>
</dbReference>
<dbReference type="InterPro" id="IPR032630">
    <property type="entry name" value="P_typ_ATPase_c"/>
</dbReference>
<dbReference type="Pfam" id="PF00122">
    <property type="entry name" value="E1-E2_ATPase"/>
    <property type="match status" value="1"/>
</dbReference>
<keyword evidence="5 15" id="KW-0479">Metal-binding</keyword>
<evidence type="ECO:0000256" key="1">
    <source>
        <dbReference type="ARBA" id="ARBA00004141"/>
    </source>
</evidence>
<feature type="binding site" evidence="14">
    <location>
        <position position="713"/>
    </location>
    <ligand>
        <name>ATP</name>
        <dbReference type="ChEBI" id="CHEBI:30616"/>
    </ligand>
</feature>
<feature type="transmembrane region" description="Helical" evidence="16">
    <location>
        <begin position="80"/>
        <end position="98"/>
    </location>
</feature>
<evidence type="ECO:0000256" key="14">
    <source>
        <dbReference type="PIRSR" id="PIRSR606539-2"/>
    </source>
</evidence>
<feature type="transmembrane region" description="Helical" evidence="16">
    <location>
        <begin position="347"/>
        <end position="366"/>
    </location>
</feature>
<feature type="transmembrane region" description="Helical" evidence="16">
    <location>
        <begin position="1074"/>
        <end position="1093"/>
    </location>
</feature>
<dbReference type="SFLD" id="SFLDG00002">
    <property type="entry name" value="C1.7:_P-type_atpase_like"/>
    <property type="match status" value="1"/>
</dbReference>
<keyword evidence="8 15" id="KW-0460">Magnesium</keyword>
<dbReference type="OrthoDB" id="377733at2759"/>
<evidence type="ECO:0000313" key="22">
    <source>
        <dbReference type="Proteomes" id="UP000494106"/>
    </source>
</evidence>
<feature type="binding site" evidence="14">
    <location>
        <position position="535"/>
    </location>
    <ligand>
        <name>ATP</name>
        <dbReference type="ChEBI" id="CHEBI:30616"/>
    </ligand>
</feature>
<evidence type="ECO:0000256" key="11">
    <source>
        <dbReference type="ARBA" id="ARBA00023136"/>
    </source>
</evidence>
<dbReference type="SUPFAM" id="SSF56784">
    <property type="entry name" value="HAD-like"/>
    <property type="match status" value="1"/>
</dbReference>
<keyword evidence="6 14" id="KW-0547">Nucleotide-binding</keyword>
<evidence type="ECO:0000256" key="15">
    <source>
        <dbReference type="PIRSR" id="PIRSR606539-3"/>
    </source>
</evidence>
<dbReference type="InterPro" id="IPR008250">
    <property type="entry name" value="ATPase_P-typ_transduc_dom_A_sf"/>
</dbReference>
<evidence type="ECO:0000256" key="6">
    <source>
        <dbReference type="ARBA" id="ARBA00022741"/>
    </source>
</evidence>
<dbReference type="SFLD" id="SFLDF00027">
    <property type="entry name" value="p-type_atpase"/>
    <property type="match status" value="1"/>
</dbReference>
<evidence type="ECO:0000256" key="10">
    <source>
        <dbReference type="ARBA" id="ARBA00022989"/>
    </source>
</evidence>
<feature type="binding site" evidence="14">
    <location>
        <position position="711"/>
    </location>
    <ligand>
        <name>ATP</name>
        <dbReference type="ChEBI" id="CHEBI:30616"/>
    </ligand>
</feature>
<evidence type="ECO:0000256" key="8">
    <source>
        <dbReference type="ARBA" id="ARBA00022842"/>
    </source>
</evidence>
<feature type="binding site" evidence="14">
    <location>
        <position position="576"/>
    </location>
    <ligand>
        <name>ATP</name>
        <dbReference type="ChEBI" id="CHEBI:30616"/>
    </ligand>
</feature>
<dbReference type="GO" id="GO:0140326">
    <property type="term" value="F:ATPase-coupled intramembrane lipid transporter activity"/>
    <property type="evidence" value="ECO:0007669"/>
    <property type="project" value="UniProtKB-EC"/>
</dbReference>
<dbReference type="GO" id="GO:0005886">
    <property type="term" value="C:plasma membrane"/>
    <property type="evidence" value="ECO:0007669"/>
    <property type="project" value="TreeGrafter"/>
</dbReference>
<evidence type="ECO:0000256" key="12">
    <source>
        <dbReference type="ARBA" id="ARBA00034036"/>
    </source>
</evidence>
<dbReference type="Gene3D" id="3.40.1110.10">
    <property type="entry name" value="Calcium-transporting ATPase, cytoplasmic domain N"/>
    <property type="match status" value="2"/>
</dbReference>
<dbReference type="FunFam" id="3.40.50.1000:FF:000014">
    <property type="entry name" value="Phospholipid-transporting ATPase"/>
    <property type="match status" value="1"/>
</dbReference>
<evidence type="ECO:0000256" key="13">
    <source>
        <dbReference type="PIRSR" id="PIRSR606539-1"/>
    </source>
</evidence>
<feature type="binding site" evidence="14">
    <location>
        <position position="806"/>
    </location>
    <ligand>
        <name>ATP</name>
        <dbReference type="ChEBI" id="CHEBI:30616"/>
    </ligand>
</feature>
<feature type="active site" description="4-aspartylphosphate intermediate" evidence="13">
    <location>
        <position position="412"/>
    </location>
</feature>
<accession>A0A8S1ARN9</accession>
<comment type="cofactor">
    <cofactor evidence="15">
        <name>Mg(2+)</name>
        <dbReference type="ChEBI" id="CHEBI:18420"/>
    </cofactor>
</comment>
<dbReference type="GO" id="GO:0005524">
    <property type="term" value="F:ATP binding"/>
    <property type="evidence" value="ECO:0007669"/>
    <property type="project" value="UniProtKB-UniRule"/>
</dbReference>
<feature type="transmembrane region" description="Helical" evidence="16">
    <location>
        <begin position="1004"/>
        <end position="1024"/>
    </location>
</feature>
<feature type="binding site" evidence="14">
    <location>
        <position position="631"/>
    </location>
    <ligand>
        <name>ATP</name>
        <dbReference type="ChEBI" id="CHEBI:30616"/>
    </ligand>
</feature>
<evidence type="ECO:0000259" key="19">
    <source>
        <dbReference type="Pfam" id="PF16212"/>
    </source>
</evidence>
<evidence type="ECO:0000256" key="2">
    <source>
        <dbReference type="ARBA" id="ARBA00004308"/>
    </source>
</evidence>
<dbReference type="PROSITE" id="PS00154">
    <property type="entry name" value="ATPASE_E1_E2"/>
    <property type="match status" value="1"/>
</dbReference>
<feature type="binding site" evidence="15">
    <location>
        <position position="412"/>
    </location>
    <ligand>
        <name>Mg(2+)</name>
        <dbReference type="ChEBI" id="CHEBI:18420"/>
    </ligand>
</feature>
<dbReference type="NCBIfam" id="TIGR01494">
    <property type="entry name" value="ATPase_P-type"/>
    <property type="match status" value="1"/>
</dbReference>
<evidence type="ECO:0000313" key="20">
    <source>
        <dbReference type="EMBL" id="CAB3223983.1"/>
    </source>
</evidence>
<feature type="domain" description="P-type ATPase C-terminal" evidence="19">
    <location>
        <begin position="853"/>
        <end position="1098"/>
    </location>
</feature>
<dbReference type="Proteomes" id="UP000494256">
    <property type="component" value="Unassembled WGS sequence"/>
</dbReference>
<feature type="binding site" evidence="14">
    <location>
        <position position="712"/>
    </location>
    <ligand>
        <name>ATP</name>
        <dbReference type="ChEBI" id="CHEBI:30616"/>
    </ligand>
</feature>
<dbReference type="Pfam" id="PF16209">
    <property type="entry name" value="PhoLip_ATPase_N"/>
    <property type="match status" value="1"/>
</dbReference>
<feature type="binding site" evidence="14">
    <location>
        <position position="800"/>
    </location>
    <ligand>
        <name>ATP</name>
        <dbReference type="ChEBI" id="CHEBI:30616"/>
    </ligand>
</feature>
<evidence type="ECO:0000256" key="5">
    <source>
        <dbReference type="ARBA" id="ARBA00022723"/>
    </source>
</evidence>
<keyword evidence="22" id="KW-1185">Reference proteome</keyword>
<comment type="catalytic activity">
    <reaction evidence="12 16">
        <text>ATP + H2O + phospholipidSide 1 = ADP + phosphate + phospholipidSide 2.</text>
        <dbReference type="EC" id="7.6.2.1"/>
    </reaction>
</comment>
<dbReference type="PANTHER" id="PTHR24092:SF175">
    <property type="entry name" value="PHOSPHOLIPID-TRANSPORTING ATPASE"/>
    <property type="match status" value="1"/>
</dbReference>
<dbReference type="EMBL" id="CADEBC010000135">
    <property type="protein sequence ID" value="CAB3223983.1"/>
    <property type="molecule type" value="Genomic_DNA"/>
</dbReference>
<feature type="binding site" evidence="14">
    <location>
        <position position="599"/>
    </location>
    <ligand>
        <name>ATP</name>
        <dbReference type="ChEBI" id="CHEBI:30616"/>
    </ligand>
</feature>
<dbReference type="SUPFAM" id="SSF81665">
    <property type="entry name" value="Calcium ATPase, transmembrane domain M"/>
    <property type="match status" value="1"/>
</dbReference>
<feature type="transmembrane region" description="Helical" evidence="16">
    <location>
        <begin position="888"/>
        <end position="908"/>
    </location>
</feature>
<organism evidence="21 23">
    <name type="scientific">Arctia plantaginis</name>
    <name type="common">Wood tiger moth</name>
    <name type="synonym">Phalaena plantaginis</name>
    <dbReference type="NCBI Taxonomy" id="874455"/>
    <lineage>
        <taxon>Eukaryota</taxon>
        <taxon>Metazoa</taxon>
        <taxon>Ecdysozoa</taxon>
        <taxon>Arthropoda</taxon>
        <taxon>Hexapoda</taxon>
        <taxon>Insecta</taxon>
        <taxon>Pterygota</taxon>
        <taxon>Neoptera</taxon>
        <taxon>Endopterygota</taxon>
        <taxon>Lepidoptera</taxon>
        <taxon>Glossata</taxon>
        <taxon>Ditrysia</taxon>
        <taxon>Noctuoidea</taxon>
        <taxon>Erebidae</taxon>
        <taxon>Arctiinae</taxon>
        <taxon>Arctia</taxon>
    </lineage>
</organism>
<dbReference type="InterPro" id="IPR032631">
    <property type="entry name" value="P-type_ATPase_N"/>
</dbReference>